<comment type="caution">
    <text evidence="1">The sequence shown here is derived from an EMBL/GenBank/DDBJ whole genome shotgun (WGS) entry which is preliminary data.</text>
</comment>
<reference evidence="1 2" key="1">
    <citation type="submission" date="2020-07" db="EMBL/GenBank/DDBJ databases">
        <title>Sequencing the genomes of 1000 actinobacteria strains.</title>
        <authorList>
            <person name="Klenk H.-P."/>
        </authorList>
    </citation>
    <scope>NUCLEOTIDE SEQUENCE [LARGE SCALE GENOMIC DNA]</scope>
    <source>
        <strain evidence="1 2">DSM 100723</strain>
    </source>
</reference>
<evidence type="ECO:0000313" key="2">
    <source>
        <dbReference type="Proteomes" id="UP000523079"/>
    </source>
</evidence>
<dbReference type="RefSeq" id="WP_182559480.1">
    <property type="nucleotide sequence ID" value="NZ_JACGWT010000002.1"/>
</dbReference>
<dbReference type="Pfam" id="PF22531">
    <property type="entry name" value="DUF7002"/>
    <property type="match status" value="1"/>
</dbReference>
<dbReference type="Proteomes" id="UP000523079">
    <property type="component" value="Unassembled WGS sequence"/>
</dbReference>
<name>A0A7W3IRL0_9ACTN</name>
<sequence length="240" mass="26782">MLTGRPQPGLSVARLVEHYPRLYHASAAGSWPSLQRHGLLPTTHLVETAELPAERRHELLTRRRTATVELDHPRYGRVVLRDQLPLRPELLSPKLVGVTFEQWLGLLNERVFFWLHPRRLAGLLSARICRDRPFDVLTLDTASLVAAHRERVRLSPINSGSALYPNAAVRGPGTFARIEDYPWAERRRTRPVADAVAELAVIGGVPDLTEHVIAVDRYLGPALTGRLWPEGSLPADPAIG</sequence>
<organism evidence="1 2">
    <name type="scientific">Microlunatus kandeliicorticis</name>
    <dbReference type="NCBI Taxonomy" id="1759536"/>
    <lineage>
        <taxon>Bacteria</taxon>
        <taxon>Bacillati</taxon>
        <taxon>Actinomycetota</taxon>
        <taxon>Actinomycetes</taxon>
        <taxon>Propionibacteriales</taxon>
        <taxon>Propionibacteriaceae</taxon>
        <taxon>Microlunatus</taxon>
    </lineage>
</organism>
<protein>
    <submittedName>
        <fullName evidence="1">Uncharacterized protein</fullName>
    </submittedName>
</protein>
<keyword evidence="2" id="KW-1185">Reference proteome</keyword>
<evidence type="ECO:0000313" key="1">
    <source>
        <dbReference type="EMBL" id="MBA8793941.1"/>
    </source>
</evidence>
<dbReference type="InterPro" id="IPR054271">
    <property type="entry name" value="DUF7002"/>
</dbReference>
<proteinExistence type="predicted"/>
<accession>A0A7W3IRL0</accession>
<dbReference type="AlphaFoldDB" id="A0A7W3IRL0"/>
<dbReference type="EMBL" id="JACGWT010000002">
    <property type="protein sequence ID" value="MBA8793941.1"/>
    <property type="molecule type" value="Genomic_DNA"/>
</dbReference>
<gene>
    <name evidence="1" type="ORF">FHX74_001546</name>
</gene>